<dbReference type="PANTHER" id="PTHR10545:SF29">
    <property type="entry name" value="GH14572P-RELATED"/>
    <property type="match status" value="1"/>
</dbReference>
<dbReference type="Gene3D" id="3.40.630.30">
    <property type="match status" value="1"/>
</dbReference>
<dbReference type="Pfam" id="PF00583">
    <property type="entry name" value="Acetyltransf_1"/>
    <property type="match status" value="1"/>
</dbReference>
<dbReference type="SUPFAM" id="SSF55729">
    <property type="entry name" value="Acyl-CoA N-acyltransferases (Nat)"/>
    <property type="match status" value="1"/>
</dbReference>
<proteinExistence type="inferred from homology"/>
<dbReference type="OrthoDB" id="7305308at2759"/>
<dbReference type="PANTHER" id="PTHR10545">
    <property type="entry name" value="DIAMINE N-ACETYLTRANSFERASE"/>
    <property type="match status" value="1"/>
</dbReference>
<evidence type="ECO:0000313" key="5">
    <source>
        <dbReference type="EMBL" id="KAF2196572.1"/>
    </source>
</evidence>
<comment type="similarity">
    <text evidence="1">Belongs to the acetyltransferase family.</text>
</comment>
<dbReference type="Proteomes" id="UP000799536">
    <property type="component" value="Unassembled WGS sequence"/>
</dbReference>
<name>A0A9P4JH33_9PLEO</name>
<reference evidence="5" key="1">
    <citation type="journal article" date="2020" name="Stud. Mycol.">
        <title>101 Dothideomycetes genomes: a test case for predicting lifestyles and emergence of pathogens.</title>
        <authorList>
            <person name="Haridas S."/>
            <person name="Albert R."/>
            <person name="Binder M."/>
            <person name="Bloem J."/>
            <person name="Labutti K."/>
            <person name="Salamov A."/>
            <person name="Andreopoulos B."/>
            <person name="Baker S."/>
            <person name="Barry K."/>
            <person name="Bills G."/>
            <person name="Bluhm B."/>
            <person name="Cannon C."/>
            <person name="Castanera R."/>
            <person name="Culley D."/>
            <person name="Daum C."/>
            <person name="Ezra D."/>
            <person name="Gonzalez J."/>
            <person name="Henrissat B."/>
            <person name="Kuo A."/>
            <person name="Liang C."/>
            <person name="Lipzen A."/>
            <person name="Lutzoni F."/>
            <person name="Magnuson J."/>
            <person name="Mondo S."/>
            <person name="Nolan M."/>
            <person name="Ohm R."/>
            <person name="Pangilinan J."/>
            <person name="Park H.-J."/>
            <person name="Ramirez L."/>
            <person name="Alfaro M."/>
            <person name="Sun H."/>
            <person name="Tritt A."/>
            <person name="Yoshinaga Y."/>
            <person name="Zwiers L.-H."/>
            <person name="Turgeon B."/>
            <person name="Goodwin S."/>
            <person name="Spatafora J."/>
            <person name="Crous P."/>
            <person name="Grigoriev I."/>
        </authorList>
    </citation>
    <scope>NUCLEOTIDE SEQUENCE</scope>
    <source>
        <strain evidence="5">ATCC 74209</strain>
    </source>
</reference>
<dbReference type="InterPro" id="IPR051016">
    <property type="entry name" value="Diverse_Substrate_AcTransf"/>
</dbReference>
<dbReference type="InterPro" id="IPR000182">
    <property type="entry name" value="GNAT_dom"/>
</dbReference>
<sequence length="172" mass="19198">MASDSSIIRHATREDVPAILSLIQELAAYEEASESCHATLETLTKTLSFPDSSSPTGFTPGFAKTYIITAPEGEVAGMALYFHNYSTWDAAPGIYLEDLFVKPPYRKRGYATALINKLCNEIVRMGGTRVEWSCLKWNKPSLEFYEKIGAKQKGEWVGLRVDGEALRRLAER</sequence>
<evidence type="ECO:0000313" key="6">
    <source>
        <dbReference type="Proteomes" id="UP000799536"/>
    </source>
</evidence>
<dbReference type="EMBL" id="ML994363">
    <property type="protein sequence ID" value="KAF2196572.1"/>
    <property type="molecule type" value="Genomic_DNA"/>
</dbReference>
<accession>A0A9P4JH33</accession>
<evidence type="ECO:0000256" key="3">
    <source>
        <dbReference type="ARBA" id="ARBA00023315"/>
    </source>
</evidence>
<feature type="domain" description="N-acetyltransferase" evidence="4">
    <location>
        <begin position="6"/>
        <end position="171"/>
    </location>
</feature>
<dbReference type="PROSITE" id="PS51186">
    <property type="entry name" value="GNAT"/>
    <property type="match status" value="1"/>
</dbReference>
<keyword evidence="2" id="KW-0808">Transferase</keyword>
<dbReference type="InterPro" id="IPR016181">
    <property type="entry name" value="Acyl_CoA_acyltransferase"/>
</dbReference>
<dbReference type="CDD" id="cd04301">
    <property type="entry name" value="NAT_SF"/>
    <property type="match status" value="1"/>
</dbReference>
<evidence type="ECO:0000259" key="4">
    <source>
        <dbReference type="PROSITE" id="PS51186"/>
    </source>
</evidence>
<keyword evidence="3" id="KW-0012">Acyltransferase</keyword>
<evidence type="ECO:0000256" key="1">
    <source>
        <dbReference type="ARBA" id="ARBA00008694"/>
    </source>
</evidence>
<evidence type="ECO:0000256" key="2">
    <source>
        <dbReference type="ARBA" id="ARBA00022679"/>
    </source>
</evidence>
<organism evidence="5 6">
    <name type="scientific">Delitschia confertaspora ATCC 74209</name>
    <dbReference type="NCBI Taxonomy" id="1513339"/>
    <lineage>
        <taxon>Eukaryota</taxon>
        <taxon>Fungi</taxon>
        <taxon>Dikarya</taxon>
        <taxon>Ascomycota</taxon>
        <taxon>Pezizomycotina</taxon>
        <taxon>Dothideomycetes</taxon>
        <taxon>Pleosporomycetidae</taxon>
        <taxon>Pleosporales</taxon>
        <taxon>Delitschiaceae</taxon>
        <taxon>Delitschia</taxon>
    </lineage>
</organism>
<protein>
    <submittedName>
        <fullName evidence="5">Acetyltransferase</fullName>
    </submittedName>
</protein>
<dbReference type="GO" id="GO:0008080">
    <property type="term" value="F:N-acetyltransferase activity"/>
    <property type="evidence" value="ECO:0007669"/>
    <property type="project" value="TreeGrafter"/>
</dbReference>
<dbReference type="AlphaFoldDB" id="A0A9P4JH33"/>
<dbReference type="FunFam" id="3.40.630.30:FF:000064">
    <property type="entry name" value="GNAT family acetyltransferase"/>
    <property type="match status" value="1"/>
</dbReference>
<keyword evidence="6" id="KW-1185">Reference proteome</keyword>
<comment type="caution">
    <text evidence="5">The sequence shown here is derived from an EMBL/GenBank/DDBJ whole genome shotgun (WGS) entry which is preliminary data.</text>
</comment>
<gene>
    <name evidence="5" type="ORF">GQ43DRAFT_250879</name>
</gene>